<protein>
    <recommendedName>
        <fullName evidence="4">Mediator of RNA polymerase II transcription subunit 17</fullName>
    </recommendedName>
</protein>
<proteinExistence type="predicted"/>
<evidence type="ECO:0008006" key="4">
    <source>
        <dbReference type="Google" id="ProtNLM"/>
    </source>
</evidence>
<name>A0AAW1Q976_9CHLO</name>
<keyword evidence="3" id="KW-1185">Reference proteome</keyword>
<evidence type="ECO:0000256" key="1">
    <source>
        <dbReference type="SAM" id="MobiDB-lite"/>
    </source>
</evidence>
<evidence type="ECO:0000313" key="2">
    <source>
        <dbReference type="EMBL" id="KAK9817475.1"/>
    </source>
</evidence>
<gene>
    <name evidence="2" type="ORF">WJX74_000045</name>
</gene>
<organism evidence="2 3">
    <name type="scientific">Apatococcus lobatus</name>
    <dbReference type="NCBI Taxonomy" id="904363"/>
    <lineage>
        <taxon>Eukaryota</taxon>
        <taxon>Viridiplantae</taxon>
        <taxon>Chlorophyta</taxon>
        <taxon>core chlorophytes</taxon>
        <taxon>Trebouxiophyceae</taxon>
        <taxon>Chlorellales</taxon>
        <taxon>Chlorellaceae</taxon>
        <taxon>Apatococcus</taxon>
    </lineage>
</organism>
<dbReference type="AlphaFoldDB" id="A0AAW1Q976"/>
<reference evidence="2 3" key="1">
    <citation type="journal article" date="2024" name="Nat. Commun.">
        <title>Phylogenomics reveals the evolutionary origins of lichenization in chlorophyte algae.</title>
        <authorList>
            <person name="Puginier C."/>
            <person name="Libourel C."/>
            <person name="Otte J."/>
            <person name="Skaloud P."/>
            <person name="Haon M."/>
            <person name="Grisel S."/>
            <person name="Petersen M."/>
            <person name="Berrin J.G."/>
            <person name="Delaux P.M."/>
            <person name="Dal Grande F."/>
            <person name="Keller J."/>
        </authorList>
    </citation>
    <scope>NUCLEOTIDE SEQUENCE [LARGE SCALE GENOMIC DNA]</scope>
    <source>
        <strain evidence="2 3">SAG 2145</strain>
    </source>
</reference>
<evidence type="ECO:0000313" key="3">
    <source>
        <dbReference type="Proteomes" id="UP001438707"/>
    </source>
</evidence>
<accession>A0AAW1Q976</accession>
<comment type="caution">
    <text evidence="2">The sequence shown here is derived from an EMBL/GenBank/DDBJ whole genome shotgun (WGS) entry which is preliminary data.</text>
</comment>
<dbReference type="Proteomes" id="UP001438707">
    <property type="component" value="Unassembled WGS sequence"/>
</dbReference>
<feature type="region of interest" description="Disordered" evidence="1">
    <location>
        <begin position="341"/>
        <end position="360"/>
    </location>
</feature>
<feature type="region of interest" description="Disordered" evidence="1">
    <location>
        <begin position="34"/>
        <end position="58"/>
    </location>
</feature>
<sequence length="491" mass="52143">MSLPKSKRIRSIDAEGHEEFVGTEDFPLLHAAQLAKQEEREQEASEGAHGQTSISRRPAPMPLEALEKVQAAQGEVQVILDLIENIVGTQHVDIAAFSTGLDLASIAQDWVQRVGGKTRQLQDAAARLRRGADTLRQRTQRDDTFLEQVGALQQAWPISRAPKGTAGQLQVRLLHSTRLPSPGAPSERPDAAAGNLPEAFASDCFIDLLQDGEGHVCILQESGQGRNQKGPSRSRVVQGPEAVHGALLARERVLSLRCLEHRLRAEAASSSDPTLPQLLPRILDQVLESTAANPTDSPALDALPAPAVTSNAAAPAQAAAAVLRAPLGPALQRLAAASGPAGSLQDASGSNRNGAPGLGPTGLSKGSAVLSAAGGASAAVGLLEYAADWVRHGDLVSEVWSDLQQQASEMLNCCIELLPGACHQHPSTAFRIQLPTGDDVLLVIWKDSMRLEGWQPGKRKGVPRWPGDTLHPLTLPQIPNLLHVLHQSLQP</sequence>
<dbReference type="EMBL" id="JALJOS010000068">
    <property type="protein sequence ID" value="KAK9817475.1"/>
    <property type="molecule type" value="Genomic_DNA"/>
</dbReference>